<organism evidence="6 7">
    <name type="scientific">Dactylonectria macrodidyma</name>
    <dbReference type="NCBI Taxonomy" id="307937"/>
    <lineage>
        <taxon>Eukaryota</taxon>
        <taxon>Fungi</taxon>
        <taxon>Dikarya</taxon>
        <taxon>Ascomycota</taxon>
        <taxon>Pezizomycotina</taxon>
        <taxon>Sordariomycetes</taxon>
        <taxon>Hypocreomycetidae</taxon>
        <taxon>Hypocreales</taxon>
        <taxon>Nectriaceae</taxon>
        <taxon>Dactylonectria</taxon>
    </lineage>
</organism>
<keyword evidence="3" id="KW-0479">Metal-binding</keyword>
<keyword evidence="4" id="KW-0408">Iron</keyword>
<dbReference type="PANTHER" id="PTHR24305">
    <property type="entry name" value="CYTOCHROME P450"/>
    <property type="match status" value="1"/>
</dbReference>
<gene>
    <name evidence="6" type="ORF">EDB81DRAFT_763621</name>
</gene>
<dbReference type="Pfam" id="PF00067">
    <property type="entry name" value="p450"/>
    <property type="match status" value="1"/>
</dbReference>
<dbReference type="GO" id="GO:0005506">
    <property type="term" value="F:iron ion binding"/>
    <property type="evidence" value="ECO:0007669"/>
    <property type="project" value="InterPro"/>
</dbReference>
<feature type="transmembrane region" description="Helical" evidence="5">
    <location>
        <begin position="12"/>
        <end position="33"/>
    </location>
</feature>
<dbReference type="InterPro" id="IPR036396">
    <property type="entry name" value="Cyt_P450_sf"/>
</dbReference>
<dbReference type="Gene3D" id="1.10.630.10">
    <property type="entry name" value="Cytochrome P450"/>
    <property type="match status" value="1"/>
</dbReference>
<dbReference type="GO" id="GO:0016705">
    <property type="term" value="F:oxidoreductase activity, acting on paired donors, with incorporation or reduction of molecular oxygen"/>
    <property type="evidence" value="ECO:0007669"/>
    <property type="project" value="InterPro"/>
</dbReference>
<dbReference type="InterPro" id="IPR050121">
    <property type="entry name" value="Cytochrome_P450_monoxygenase"/>
</dbReference>
<dbReference type="AlphaFoldDB" id="A0A9P9E563"/>
<dbReference type="Proteomes" id="UP000738349">
    <property type="component" value="Unassembled WGS sequence"/>
</dbReference>
<accession>A0A9P9E563</accession>
<keyword evidence="5" id="KW-0472">Membrane</keyword>
<dbReference type="EMBL" id="JAGMUV010000017">
    <property type="protein sequence ID" value="KAH7130957.1"/>
    <property type="molecule type" value="Genomic_DNA"/>
</dbReference>
<dbReference type="SUPFAM" id="SSF48264">
    <property type="entry name" value="Cytochrome P450"/>
    <property type="match status" value="1"/>
</dbReference>
<evidence type="ECO:0000256" key="5">
    <source>
        <dbReference type="SAM" id="Phobius"/>
    </source>
</evidence>
<proteinExistence type="inferred from homology"/>
<evidence type="ECO:0000313" key="7">
    <source>
        <dbReference type="Proteomes" id="UP000738349"/>
    </source>
</evidence>
<keyword evidence="7" id="KW-1185">Reference proteome</keyword>
<dbReference type="InterPro" id="IPR001128">
    <property type="entry name" value="Cyt_P450"/>
</dbReference>
<dbReference type="GO" id="GO:0020037">
    <property type="term" value="F:heme binding"/>
    <property type="evidence" value="ECO:0007669"/>
    <property type="project" value="InterPro"/>
</dbReference>
<evidence type="ECO:0000256" key="1">
    <source>
        <dbReference type="ARBA" id="ARBA00010617"/>
    </source>
</evidence>
<name>A0A9P9E563_9HYPO</name>
<reference evidence="6" key="1">
    <citation type="journal article" date="2021" name="Nat. Commun.">
        <title>Genetic determinants of endophytism in the Arabidopsis root mycobiome.</title>
        <authorList>
            <person name="Mesny F."/>
            <person name="Miyauchi S."/>
            <person name="Thiergart T."/>
            <person name="Pickel B."/>
            <person name="Atanasova L."/>
            <person name="Karlsson M."/>
            <person name="Huettel B."/>
            <person name="Barry K.W."/>
            <person name="Haridas S."/>
            <person name="Chen C."/>
            <person name="Bauer D."/>
            <person name="Andreopoulos W."/>
            <person name="Pangilinan J."/>
            <person name="LaButti K."/>
            <person name="Riley R."/>
            <person name="Lipzen A."/>
            <person name="Clum A."/>
            <person name="Drula E."/>
            <person name="Henrissat B."/>
            <person name="Kohler A."/>
            <person name="Grigoriev I.V."/>
            <person name="Martin F.M."/>
            <person name="Hacquard S."/>
        </authorList>
    </citation>
    <scope>NUCLEOTIDE SEQUENCE</scope>
    <source>
        <strain evidence="6">MPI-CAGE-AT-0147</strain>
    </source>
</reference>
<sequence length="177" mass="20075">MSFFHLAQIPAGLLVMALLSILLIIAISVYRIYLHPLSGVPGPFAAKITGLWRTWRYFRMGWHDDVLSLHDTYGPVVRIAPGEVSVVDADAVKRLYSHGSNKKKTAWYDTWSDGVSVPVFFSETDKRIHAALRRRVSSAYTTTTVLKYEPYIQDCFDLSIKKFRKYADGQTAIDMAK</sequence>
<keyword evidence="5" id="KW-0812">Transmembrane</keyword>
<keyword evidence="5" id="KW-1133">Transmembrane helix</keyword>
<evidence type="ECO:0000256" key="4">
    <source>
        <dbReference type="ARBA" id="ARBA00023004"/>
    </source>
</evidence>
<keyword evidence="2" id="KW-0349">Heme</keyword>
<evidence type="ECO:0000256" key="3">
    <source>
        <dbReference type="ARBA" id="ARBA00022723"/>
    </source>
</evidence>
<protein>
    <submittedName>
        <fullName evidence="6">Cytochrome P450</fullName>
    </submittedName>
</protein>
<comment type="caution">
    <text evidence="6">The sequence shown here is derived from an EMBL/GenBank/DDBJ whole genome shotgun (WGS) entry which is preliminary data.</text>
</comment>
<dbReference type="GO" id="GO:0004497">
    <property type="term" value="F:monooxygenase activity"/>
    <property type="evidence" value="ECO:0007669"/>
    <property type="project" value="InterPro"/>
</dbReference>
<comment type="similarity">
    <text evidence="1">Belongs to the cytochrome P450 family.</text>
</comment>
<dbReference type="OrthoDB" id="5106167at2759"/>
<evidence type="ECO:0000256" key="2">
    <source>
        <dbReference type="ARBA" id="ARBA00022617"/>
    </source>
</evidence>
<evidence type="ECO:0000313" key="6">
    <source>
        <dbReference type="EMBL" id="KAH7130957.1"/>
    </source>
</evidence>
<dbReference type="PANTHER" id="PTHR24305:SF166">
    <property type="entry name" value="CYTOCHROME P450 12A4, MITOCHONDRIAL-RELATED"/>
    <property type="match status" value="1"/>
</dbReference>